<keyword evidence="11" id="KW-1185">Reference proteome</keyword>
<keyword evidence="3" id="KW-0378">Hydrolase</keyword>
<dbReference type="InterPro" id="IPR029058">
    <property type="entry name" value="AB_hydrolase_fold"/>
</dbReference>
<organism evidence="10 11">
    <name type="scientific">Talaromyces atroroseus</name>
    <dbReference type="NCBI Taxonomy" id="1441469"/>
    <lineage>
        <taxon>Eukaryota</taxon>
        <taxon>Fungi</taxon>
        <taxon>Dikarya</taxon>
        <taxon>Ascomycota</taxon>
        <taxon>Pezizomycotina</taxon>
        <taxon>Eurotiomycetes</taxon>
        <taxon>Eurotiomycetidae</taxon>
        <taxon>Eurotiales</taxon>
        <taxon>Trichocomaceae</taxon>
        <taxon>Talaromyces</taxon>
        <taxon>Talaromyces sect. Trachyspermi</taxon>
    </lineage>
</organism>
<dbReference type="SUPFAM" id="SSF53474">
    <property type="entry name" value="alpha/beta-Hydrolases"/>
    <property type="match status" value="1"/>
</dbReference>
<dbReference type="PANTHER" id="PTHR10794">
    <property type="entry name" value="ABHYDROLASE DOMAIN-CONTAINING PROTEIN"/>
    <property type="match status" value="1"/>
</dbReference>
<dbReference type="Pfam" id="PF00561">
    <property type="entry name" value="Abhydrolase_1"/>
    <property type="match status" value="1"/>
</dbReference>
<feature type="active site" description="Charge relay system" evidence="8">
    <location>
        <position position="234"/>
    </location>
</feature>
<dbReference type="GO" id="GO:0047372">
    <property type="term" value="F:monoacylglycerol lipase activity"/>
    <property type="evidence" value="ECO:0007669"/>
    <property type="project" value="TreeGrafter"/>
</dbReference>
<evidence type="ECO:0000256" key="2">
    <source>
        <dbReference type="ARBA" id="ARBA00022679"/>
    </source>
</evidence>
<dbReference type="Proteomes" id="UP000214365">
    <property type="component" value="Unassembled WGS sequence"/>
</dbReference>
<dbReference type="GeneID" id="31007710"/>
<feature type="domain" description="AB hydrolase-1" evidence="9">
    <location>
        <begin position="151"/>
        <end position="397"/>
    </location>
</feature>
<comment type="similarity">
    <text evidence="1">Belongs to the AB hydrolase superfamily. AB hydrolase 4 family.</text>
</comment>
<dbReference type="GO" id="GO:0008126">
    <property type="term" value="F:acetylesterase activity"/>
    <property type="evidence" value="ECO:0007669"/>
    <property type="project" value="TreeGrafter"/>
</dbReference>
<evidence type="ECO:0000313" key="11">
    <source>
        <dbReference type="Proteomes" id="UP000214365"/>
    </source>
</evidence>
<reference evidence="10 11" key="1">
    <citation type="submission" date="2015-06" db="EMBL/GenBank/DDBJ databases">
        <title>Talaromyces atroroseus IBT 11181 draft genome.</title>
        <authorList>
            <person name="Rasmussen K.B."/>
            <person name="Rasmussen S."/>
            <person name="Petersen B."/>
            <person name="Sicheritz-Ponten T."/>
            <person name="Mortensen U.H."/>
            <person name="Thrane U."/>
        </authorList>
    </citation>
    <scope>NUCLEOTIDE SEQUENCE [LARGE SCALE GENOMIC DNA]</scope>
    <source>
        <strain evidence="10 11">IBT 11181</strain>
    </source>
</reference>
<evidence type="ECO:0000256" key="4">
    <source>
        <dbReference type="ARBA" id="ARBA00050620"/>
    </source>
</evidence>
<accession>A0A225AA52</accession>
<evidence type="ECO:0000313" key="10">
    <source>
        <dbReference type="EMBL" id="OKL56990.1"/>
    </source>
</evidence>
<sequence>MAPSMFSRSAKISLVHCAENQLLLTAKNAEDGNAPDKETQIKLIDLCREATPATCNLNPFLFNGHLQTGWTTIKETVEIPIYYKRKIFEQEIPDLAGQFAVDFVVPPFEKTEDAEATDAARKFTLPSGLPARTAFFSQDELGALPSDDSKPMLIALHGLTGGSHEVYLRAALAPLVLDRDSGWEACVINARGCAQTKISTSLLFNARATWDVRQLVKWLRKTFPNRPLFGIGFSLGANILVNYLGEEGENCLLNGAVICANPWNLDVTSVALHRTWIGAEVYSTHMAASLVRLFEQYVTLHTSCPTRDDSVCIANLKYERHVDELTSHPRLKPDDARKAKYIYEFDRAIQCPLWGYPTEGAYYRDASSTDSLLSIRIPFLAINAEDDPISAKEAIPYNEFQQTPYGVLLTTSWGGHLGWFELGGARWFTKPAANFLDLLAQKIDLTVPPVLQKDTRGLHGESLDKPSQGPSGFYPVRRKLVFKSESD</sequence>
<dbReference type="InterPro" id="IPR050960">
    <property type="entry name" value="AB_hydrolase_4_sf"/>
</dbReference>
<dbReference type="RefSeq" id="XP_020117111.1">
    <property type="nucleotide sequence ID" value="XM_020262861.1"/>
</dbReference>
<dbReference type="FunFam" id="3.40.50.1820:FF:000137">
    <property type="entry name" value="EEB1p Acyl-coenzymeA:ethanol O-acyltransferase"/>
    <property type="match status" value="1"/>
</dbReference>
<protein>
    <recommendedName>
        <fullName evidence="6">alcohol O-acetyltransferase</fullName>
        <ecNumber evidence="6">2.3.1.84</ecNumber>
    </recommendedName>
    <alternativeName>
        <fullName evidence="7">Alcohol O-acetyltransferase</fullName>
    </alternativeName>
</protein>
<evidence type="ECO:0000256" key="8">
    <source>
        <dbReference type="PIRSR" id="PIRSR005211-1"/>
    </source>
</evidence>
<comment type="catalytic activity">
    <reaction evidence="4">
        <text>an aliphatic alcohol + acetyl-CoA = an acetyl ester + CoA</text>
        <dbReference type="Rhea" id="RHEA:17229"/>
        <dbReference type="ChEBI" id="CHEBI:2571"/>
        <dbReference type="ChEBI" id="CHEBI:47622"/>
        <dbReference type="ChEBI" id="CHEBI:57287"/>
        <dbReference type="ChEBI" id="CHEBI:57288"/>
        <dbReference type="EC" id="2.3.1.84"/>
    </reaction>
</comment>
<dbReference type="OrthoDB" id="5954035at2759"/>
<dbReference type="STRING" id="1441469.A0A225AA52"/>
<dbReference type="InterPro" id="IPR000073">
    <property type="entry name" value="AB_hydrolase_1"/>
</dbReference>
<evidence type="ECO:0000256" key="3">
    <source>
        <dbReference type="ARBA" id="ARBA00022801"/>
    </source>
</evidence>
<evidence type="ECO:0000259" key="9">
    <source>
        <dbReference type="Pfam" id="PF00561"/>
    </source>
</evidence>
<dbReference type="GO" id="GO:0051793">
    <property type="term" value="P:medium-chain fatty acid catabolic process"/>
    <property type="evidence" value="ECO:0007669"/>
    <property type="project" value="UniProtKB-ARBA"/>
</dbReference>
<dbReference type="AlphaFoldDB" id="A0A225AA52"/>
<evidence type="ECO:0000256" key="5">
    <source>
        <dbReference type="ARBA" id="ARBA00054277"/>
    </source>
</evidence>
<evidence type="ECO:0000256" key="7">
    <source>
        <dbReference type="ARBA" id="ARBA00080774"/>
    </source>
</evidence>
<dbReference type="GO" id="GO:0051792">
    <property type="term" value="P:medium-chain fatty acid biosynthetic process"/>
    <property type="evidence" value="ECO:0007669"/>
    <property type="project" value="TreeGrafter"/>
</dbReference>
<dbReference type="GO" id="GO:0004026">
    <property type="term" value="F:alcohol O-acetyltransferase activity"/>
    <property type="evidence" value="ECO:0007669"/>
    <property type="project" value="UniProtKB-EC"/>
</dbReference>
<dbReference type="PANTHER" id="PTHR10794:SF63">
    <property type="entry name" value="ALPHA_BETA HYDROLASE 1, ISOFORM A"/>
    <property type="match status" value="1"/>
</dbReference>
<dbReference type="EC" id="2.3.1.84" evidence="6"/>
<comment type="caution">
    <text evidence="10">The sequence shown here is derived from an EMBL/GenBank/DDBJ whole genome shotgun (WGS) entry which is preliminary data.</text>
</comment>
<comment type="function">
    <text evidence="5">Displays enzymatic activity both for medium-chain fatty acid (MCFA) ethyl ester synthesis and hydrolysis (esterase activity). MCFA are toxic for yeast and this enzyme could thus be involved in their detoxification by esterification.</text>
</comment>
<dbReference type="PIRSF" id="PIRSF005211">
    <property type="entry name" value="Ab_hydro_YheT"/>
    <property type="match status" value="1"/>
</dbReference>
<dbReference type="InterPro" id="IPR012020">
    <property type="entry name" value="ABHD4"/>
</dbReference>
<evidence type="ECO:0000256" key="1">
    <source>
        <dbReference type="ARBA" id="ARBA00010884"/>
    </source>
</evidence>
<dbReference type="Gene3D" id="3.40.50.1820">
    <property type="entry name" value="alpha/beta hydrolase"/>
    <property type="match status" value="1"/>
</dbReference>
<dbReference type="EMBL" id="LFMY01000013">
    <property type="protein sequence ID" value="OKL56990.1"/>
    <property type="molecule type" value="Genomic_DNA"/>
</dbReference>
<feature type="active site" description="Charge relay system" evidence="8">
    <location>
        <position position="416"/>
    </location>
</feature>
<feature type="active site" description="Charge relay system" evidence="8">
    <location>
        <position position="387"/>
    </location>
</feature>
<gene>
    <name evidence="10" type="ORF">UA08_07954</name>
</gene>
<keyword evidence="2" id="KW-0808">Transferase</keyword>
<evidence type="ECO:0000256" key="6">
    <source>
        <dbReference type="ARBA" id="ARBA00066969"/>
    </source>
</evidence>
<proteinExistence type="inferred from homology"/>
<name>A0A225AA52_TALAT</name>